<keyword evidence="1 8" id="KW-0479">Metal-binding</keyword>
<dbReference type="PROSITE" id="PS01215">
    <property type="entry name" value="MRP"/>
    <property type="match status" value="1"/>
</dbReference>
<evidence type="ECO:0000256" key="1">
    <source>
        <dbReference type="ARBA" id="ARBA00022723"/>
    </source>
</evidence>
<dbReference type="GO" id="GO:0016887">
    <property type="term" value="F:ATP hydrolysis activity"/>
    <property type="evidence" value="ECO:0007669"/>
    <property type="project" value="UniProtKB-UniRule"/>
</dbReference>
<evidence type="ECO:0000256" key="3">
    <source>
        <dbReference type="ARBA" id="ARBA00022840"/>
    </source>
</evidence>
<dbReference type="InterPro" id="IPR000808">
    <property type="entry name" value="Mrp-like_CS"/>
</dbReference>
<evidence type="ECO:0000313" key="9">
    <source>
        <dbReference type="EMBL" id="KUO40829.1"/>
    </source>
</evidence>
<evidence type="ECO:0000256" key="7">
    <source>
        <dbReference type="ARBA" id="ARBA00074706"/>
    </source>
</evidence>
<feature type="binding site" evidence="8">
    <location>
        <begin position="27"/>
        <end position="34"/>
    </location>
    <ligand>
        <name>ATP</name>
        <dbReference type="ChEBI" id="CHEBI:30616"/>
    </ligand>
</feature>
<keyword evidence="8" id="KW-0378">Hydrolase</keyword>
<evidence type="ECO:0000256" key="6">
    <source>
        <dbReference type="ARBA" id="ARBA00058094"/>
    </source>
</evidence>
<dbReference type="FunFam" id="3.40.50.300:FF:001119">
    <property type="entry name" value="Iron-sulfur cluster carrier protein"/>
    <property type="match status" value="1"/>
</dbReference>
<organism evidence="9 10">
    <name type="scientific">Hadarchaeum yellowstonense</name>
    <dbReference type="NCBI Taxonomy" id="1776334"/>
    <lineage>
        <taxon>Archaea</taxon>
        <taxon>Methanobacteriati</taxon>
        <taxon>Candidatus Hadarchaeota</taxon>
        <taxon>Candidatus Hadarchaeia</taxon>
        <taxon>Candidatus Hadarchaeales</taxon>
        <taxon>Candidatus Hadarchaeaceae</taxon>
        <taxon>Candidatus Hadarchaeum</taxon>
    </lineage>
</organism>
<protein>
    <recommendedName>
        <fullName evidence="7 8">Iron-sulfur cluster carrier protein</fullName>
    </recommendedName>
</protein>
<reference evidence="9 10" key="1">
    <citation type="journal article" date="2016" name="Nat. Microbiol.">
        <title>Genomic inference of the metabolism of cosmopolitan subsurface Archaea, Hadesarchaea.</title>
        <authorList>
            <person name="Baker B.J."/>
            <person name="Saw J.H."/>
            <person name="Lind A.E."/>
            <person name="Lazar C.S."/>
            <person name="Hinrichs K.-U."/>
            <person name="Teske A.P."/>
            <person name="Ettema T.J."/>
        </authorList>
    </citation>
    <scope>NUCLEOTIDE SEQUENCE [LARGE SCALE GENOMIC DNA]</scope>
</reference>
<dbReference type="GO" id="GO:0051536">
    <property type="term" value="F:iron-sulfur cluster binding"/>
    <property type="evidence" value="ECO:0007669"/>
    <property type="project" value="UniProtKB-UniRule"/>
</dbReference>
<dbReference type="CDD" id="cd02037">
    <property type="entry name" value="Mrp_NBP35"/>
    <property type="match status" value="1"/>
</dbReference>
<dbReference type="InterPro" id="IPR033756">
    <property type="entry name" value="YlxH/NBP35"/>
</dbReference>
<dbReference type="AlphaFoldDB" id="A0A147JWF1"/>
<proteinExistence type="inferred from homology"/>
<gene>
    <name evidence="9" type="ORF">APZ16_02130</name>
</gene>
<comment type="function">
    <text evidence="6 8">Binds and transfers iron-sulfur (Fe-S) clusters to target apoproteins. Can hydrolyze ATP.</text>
</comment>
<evidence type="ECO:0000256" key="5">
    <source>
        <dbReference type="ARBA" id="ARBA00023014"/>
    </source>
</evidence>
<keyword evidence="5 8" id="KW-0411">Iron-sulfur</keyword>
<comment type="caution">
    <text evidence="9">The sequence shown here is derived from an EMBL/GenBank/DDBJ whole genome shotgun (WGS) entry which is preliminary data.</text>
</comment>
<evidence type="ECO:0000256" key="2">
    <source>
        <dbReference type="ARBA" id="ARBA00022741"/>
    </source>
</evidence>
<keyword evidence="4 8" id="KW-0408">Iron</keyword>
<evidence type="ECO:0000313" key="10">
    <source>
        <dbReference type="Proteomes" id="UP000074294"/>
    </source>
</evidence>
<dbReference type="PANTHER" id="PTHR23264:SF19">
    <property type="entry name" value="CYTOSOLIC FE-S CLUSTER ASSEMBLY FACTOR NUBP2"/>
    <property type="match status" value="1"/>
</dbReference>
<dbReference type="Proteomes" id="UP000074294">
    <property type="component" value="Unassembled WGS sequence"/>
</dbReference>
<evidence type="ECO:0000256" key="8">
    <source>
        <dbReference type="HAMAP-Rule" id="MF_02040"/>
    </source>
</evidence>
<dbReference type="GO" id="GO:0016226">
    <property type="term" value="P:iron-sulfur cluster assembly"/>
    <property type="evidence" value="ECO:0007669"/>
    <property type="project" value="InterPro"/>
</dbReference>
<evidence type="ECO:0000256" key="4">
    <source>
        <dbReference type="ARBA" id="ARBA00023004"/>
    </source>
</evidence>
<dbReference type="InterPro" id="IPR027417">
    <property type="entry name" value="P-loop_NTPase"/>
</dbReference>
<dbReference type="Pfam" id="PF10609">
    <property type="entry name" value="ParA"/>
    <property type="match status" value="1"/>
</dbReference>
<dbReference type="InterPro" id="IPR019591">
    <property type="entry name" value="Mrp/NBP35_ATP-bd"/>
</dbReference>
<dbReference type="HAMAP" id="MF_02040">
    <property type="entry name" value="Mrp_NBP35"/>
    <property type="match status" value="1"/>
</dbReference>
<dbReference type="STRING" id="1776334.APZ16_02130"/>
<dbReference type="EMBL" id="LQMQ01000034">
    <property type="protein sequence ID" value="KUO40829.1"/>
    <property type="molecule type" value="Genomic_DNA"/>
</dbReference>
<name>A0A147JWF1_HADYE</name>
<keyword evidence="2 8" id="KW-0547">Nucleotide-binding</keyword>
<dbReference type="GO" id="GO:0005829">
    <property type="term" value="C:cytosol"/>
    <property type="evidence" value="ECO:0007669"/>
    <property type="project" value="TreeGrafter"/>
</dbReference>
<dbReference type="GO" id="GO:0005524">
    <property type="term" value="F:ATP binding"/>
    <property type="evidence" value="ECO:0007669"/>
    <property type="project" value="UniProtKB-UniRule"/>
</dbReference>
<accession>A0A147JWF1</accession>
<comment type="subunit">
    <text evidence="8">Homodimer.</text>
</comment>
<comment type="similarity">
    <text evidence="8">Belongs to the Mrp/NBP35 ATP-binding proteins family.</text>
</comment>
<dbReference type="PANTHER" id="PTHR23264">
    <property type="entry name" value="NUCLEOTIDE-BINDING PROTEIN NBP35 YEAST -RELATED"/>
    <property type="match status" value="1"/>
</dbReference>
<sequence>MKEMQEQEKRVQTRLGKIRHKLAILSGKGGVGKSTVTANLAVALAQRGYRVGVLDADIHGPSIPKLLGVREGKLTTSRTGNQEIVPVEGPLGIKIVSLDFLLPSDETPVIWRGPMKMAAIRQFLADVAWGDLDFLLVDLPPGTGDEPLSIMQLIKDIDGVLMITAPSQVSQLVVKRAIGFTRELNVPLVGIVENMSGFICPKCGAEFNILGNGGGQKISEQLGIPFLGKIPIDQRICEDSDDGMPFIVKHAETPAAKAFMQVVEKVEKYLEQQRGRS</sequence>
<keyword evidence="3 8" id="KW-0067">ATP-binding</keyword>
<dbReference type="Gene3D" id="3.40.50.300">
    <property type="entry name" value="P-loop containing nucleotide triphosphate hydrolases"/>
    <property type="match status" value="1"/>
</dbReference>
<dbReference type="SUPFAM" id="SSF52540">
    <property type="entry name" value="P-loop containing nucleoside triphosphate hydrolases"/>
    <property type="match status" value="1"/>
</dbReference>
<dbReference type="GO" id="GO:0140663">
    <property type="term" value="F:ATP-dependent FeS chaperone activity"/>
    <property type="evidence" value="ECO:0007669"/>
    <property type="project" value="InterPro"/>
</dbReference>
<dbReference type="GO" id="GO:0046872">
    <property type="term" value="F:metal ion binding"/>
    <property type="evidence" value="ECO:0007669"/>
    <property type="project" value="UniProtKB-KW"/>
</dbReference>